<gene>
    <name evidence="2" type="ORF">AFM16_11890</name>
    <name evidence="3" type="ORF">HCX60_12050</name>
</gene>
<reference evidence="2 4" key="1">
    <citation type="submission" date="2015-07" db="EMBL/GenBank/DDBJ databases">
        <title>Draft Genome Sequence of Streptomyces antibioticus, IMRU 3720 reveals insights in the evolution of actinomycin biosynthetic gene clusters in Streptomyces.</title>
        <authorList>
            <person name="Crnovcic I."/>
            <person name="Ruckert C."/>
            <person name="Kalinowksi J."/>
            <person name="Keller U."/>
        </authorList>
    </citation>
    <scope>NUCLEOTIDE SEQUENCE [LARGE SCALE GENOMIC DNA]</scope>
    <source>
        <strain evidence="2 4">DSM 41481</strain>
    </source>
</reference>
<reference evidence="3 5" key="2">
    <citation type="submission" date="2020-03" db="EMBL/GenBank/DDBJ databases">
        <title>Is there a link between lipid content and antibiotic production in Streptomyces?</title>
        <authorList>
            <person name="David M."/>
            <person name="Lejeune C."/>
            <person name="Abreu S."/>
            <person name="Thibessard A."/>
            <person name="Leblond P."/>
            <person name="Chaminade P."/>
            <person name="Virolle M.-J."/>
        </authorList>
    </citation>
    <scope>NUCLEOTIDE SEQUENCE [LARGE SCALE GENOMIC DNA]</scope>
    <source>
        <strain evidence="3 5">DSM 41481</strain>
    </source>
</reference>
<sequence length="71" mass="7256">MSTNSAQQTCHHPARDITIVTLASGLVSLGTAVVTMALQASPFAVLTSSGATFMAVLTAGMNVLQHVKRGS</sequence>
<dbReference type="EMBL" id="CP050692">
    <property type="protein sequence ID" value="QIT44204.1"/>
    <property type="molecule type" value="Genomic_DNA"/>
</dbReference>
<keyword evidence="1" id="KW-0472">Membrane</keyword>
<feature type="transmembrane region" description="Helical" evidence="1">
    <location>
        <begin position="17"/>
        <end position="37"/>
    </location>
</feature>
<evidence type="ECO:0000313" key="5">
    <source>
        <dbReference type="Proteomes" id="UP000502504"/>
    </source>
</evidence>
<keyword evidence="4" id="KW-1185">Reference proteome</keyword>
<dbReference type="EMBL" id="LHQL01000007">
    <property type="protein sequence ID" value="OOQ53045.1"/>
    <property type="molecule type" value="Genomic_DNA"/>
</dbReference>
<evidence type="ECO:0000313" key="3">
    <source>
        <dbReference type="EMBL" id="QIT44204.1"/>
    </source>
</evidence>
<dbReference type="RefSeq" id="WP_078633281.1">
    <property type="nucleotide sequence ID" value="NZ_CM007717.1"/>
</dbReference>
<dbReference type="Proteomes" id="UP000502504">
    <property type="component" value="Chromosome"/>
</dbReference>
<accession>A0AAE6Y8F3</accession>
<dbReference type="Proteomes" id="UP000190306">
    <property type="component" value="Chromosome"/>
</dbReference>
<feature type="transmembrane region" description="Helical" evidence="1">
    <location>
        <begin position="43"/>
        <end position="64"/>
    </location>
</feature>
<keyword evidence="1" id="KW-1133">Transmembrane helix</keyword>
<proteinExistence type="predicted"/>
<organism evidence="3 5">
    <name type="scientific">Streptomyces antibioticus</name>
    <dbReference type="NCBI Taxonomy" id="1890"/>
    <lineage>
        <taxon>Bacteria</taxon>
        <taxon>Bacillati</taxon>
        <taxon>Actinomycetota</taxon>
        <taxon>Actinomycetes</taxon>
        <taxon>Kitasatosporales</taxon>
        <taxon>Streptomycetaceae</taxon>
        <taxon>Streptomyces</taxon>
    </lineage>
</organism>
<dbReference type="AlphaFoldDB" id="A0AAE6Y8F3"/>
<name>A0AAE6Y8F3_STRAT</name>
<evidence type="ECO:0000256" key="1">
    <source>
        <dbReference type="SAM" id="Phobius"/>
    </source>
</evidence>
<evidence type="ECO:0000313" key="4">
    <source>
        <dbReference type="Proteomes" id="UP000190306"/>
    </source>
</evidence>
<protein>
    <submittedName>
        <fullName evidence="3">Uncharacterized protein</fullName>
    </submittedName>
</protein>
<keyword evidence="1" id="KW-0812">Transmembrane</keyword>
<evidence type="ECO:0000313" key="2">
    <source>
        <dbReference type="EMBL" id="OOQ53045.1"/>
    </source>
</evidence>